<dbReference type="Pfam" id="PF13350">
    <property type="entry name" value="Y_phosphatase3"/>
    <property type="match status" value="1"/>
</dbReference>
<dbReference type="Gene3D" id="3.90.190.10">
    <property type="entry name" value="Protein tyrosine phosphatase superfamily"/>
    <property type="match status" value="1"/>
</dbReference>
<proteinExistence type="predicted"/>
<reference evidence="1" key="1">
    <citation type="submission" date="2021-03" db="EMBL/GenBank/DDBJ databases">
        <title>Microbacterium sp. nov., a novel actinobacterium isolated from cow dung.</title>
        <authorList>
            <person name="Zhang L."/>
        </authorList>
    </citation>
    <scope>NUCLEOTIDE SEQUENCE</scope>
    <source>
        <strain evidence="1">NEAU-LLB</strain>
    </source>
</reference>
<evidence type="ECO:0000313" key="2">
    <source>
        <dbReference type="Proteomes" id="UP000680132"/>
    </source>
</evidence>
<organism evidence="1 2">
    <name type="scientific">Microbacterium stercoris</name>
    <dbReference type="NCBI Taxonomy" id="2820289"/>
    <lineage>
        <taxon>Bacteria</taxon>
        <taxon>Bacillati</taxon>
        <taxon>Actinomycetota</taxon>
        <taxon>Actinomycetes</taxon>
        <taxon>Micrococcales</taxon>
        <taxon>Microbacteriaceae</taxon>
        <taxon>Microbacterium</taxon>
    </lineage>
</organism>
<dbReference type="AlphaFoldDB" id="A0A939TVJ3"/>
<comment type="caution">
    <text evidence="1">The sequence shown here is derived from an EMBL/GenBank/DDBJ whole genome shotgun (WGS) entry which is preliminary data.</text>
</comment>
<dbReference type="SUPFAM" id="SSF52799">
    <property type="entry name" value="(Phosphotyrosine protein) phosphatases II"/>
    <property type="match status" value="1"/>
</dbReference>
<dbReference type="PROSITE" id="PS00383">
    <property type="entry name" value="TYR_PHOSPHATASE_1"/>
    <property type="match status" value="1"/>
</dbReference>
<sequence>MTLIDTLPVASGTLERSAPVNLRDLAGTPVAGGEIRPGFALRADDLSYVSDEVAAALVADGLAHVIDLRSNIEIRITGRGPLADHAVSYHHVSLLTDLQGSMSRDDLVGGDYRDVYVPMYVSMFERSAPLIVNALAVMATARGAVAFHCAAGKDRTGVLAASLLLALGADDDAIVEDYGRTGPNVAAIMSRTRAVVGPMMKAMGIEIDPAVLAASEQAFHADAMRDTLSALRARHNGDALAPVREAGLNGALIEMLRERALA</sequence>
<protein>
    <submittedName>
        <fullName evidence="1">Tyrosine-protein phosphatase</fullName>
    </submittedName>
</protein>
<dbReference type="EMBL" id="JAGFOA010000008">
    <property type="protein sequence ID" value="MBO3665144.1"/>
    <property type="molecule type" value="Genomic_DNA"/>
</dbReference>
<keyword evidence="2" id="KW-1185">Reference proteome</keyword>
<dbReference type="InterPro" id="IPR026893">
    <property type="entry name" value="Tyr/Ser_Pase_IphP-type"/>
</dbReference>
<accession>A0A939TVJ3</accession>
<dbReference type="InterPro" id="IPR029021">
    <property type="entry name" value="Prot-tyrosine_phosphatase-like"/>
</dbReference>
<dbReference type="Proteomes" id="UP000680132">
    <property type="component" value="Unassembled WGS sequence"/>
</dbReference>
<gene>
    <name evidence="1" type="ORF">J5V96_16715</name>
</gene>
<dbReference type="GO" id="GO:0004721">
    <property type="term" value="F:phosphoprotein phosphatase activity"/>
    <property type="evidence" value="ECO:0007669"/>
    <property type="project" value="InterPro"/>
</dbReference>
<dbReference type="InterPro" id="IPR016130">
    <property type="entry name" value="Tyr_Pase_AS"/>
</dbReference>
<evidence type="ECO:0000313" key="1">
    <source>
        <dbReference type="EMBL" id="MBO3665144.1"/>
    </source>
</evidence>
<name>A0A939TVJ3_9MICO</name>
<dbReference type="RefSeq" id="WP_208505578.1">
    <property type="nucleotide sequence ID" value="NZ_JAGFOA010000008.1"/>
</dbReference>